<evidence type="ECO:0000256" key="1">
    <source>
        <dbReference type="PROSITE-ProRule" id="PRU00409"/>
    </source>
</evidence>
<dbReference type="Proteomes" id="UP000027822">
    <property type="component" value="Unassembled WGS sequence"/>
</dbReference>
<protein>
    <submittedName>
        <fullName evidence="3">Carbamoylphosphate synthase large subunit short form</fullName>
    </submittedName>
</protein>
<dbReference type="EMBL" id="JOTN01000003">
    <property type="protein sequence ID" value="KEK20649.1"/>
    <property type="molecule type" value="Genomic_DNA"/>
</dbReference>
<dbReference type="PROSITE" id="PS50975">
    <property type="entry name" value="ATP_GRASP"/>
    <property type="match status" value="1"/>
</dbReference>
<proteinExistence type="predicted"/>
<dbReference type="Gene3D" id="3.40.50.20">
    <property type="match status" value="1"/>
</dbReference>
<keyword evidence="1" id="KW-0547">Nucleotide-binding</keyword>
<dbReference type="InterPro" id="IPR011761">
    <property type="entry name" value="ATP-grasp"/>
</dbReference>
<dbReference type="eggNOG" id="COG2232">
    <property type="taxonomic scope" value="Bacteria"/>
</dbReference>
<dbReference type="AlphaFoldDB" id="A0A073K005"/>
<reference evidence="3 4" key="1">
    <citation type="submission" date="2014-06" db="EMBL/GenBank/DDBJ databases">
        <title>Draft genome sequence of Bacillus manliponensis JCM 15802 (MCCC 1A00708).</title>
        <authorList>
            <person name="Lai Q."/>
            <person name="Liu Y."/>
            <person name="Shao Z."/>
        </authorList>
    </citation>
    <scope>NUCLEOTIDE SEQUENCE [LARGE SCALE GENOMIC DNA]</scope>
    <source>
        <strain evidence="3 4">JCM 15802</strain>
    </source>
</reference>
<dbReference type="GO" id="GO:0046872">
    <property type="term" value="F:metal ion binding"/>
    <property type="evidence" value="ECO:0007669"/>
    <property type="project" value="InterPro"/>
</dbReference>
<keyword evidence="1" id="KW-0067">ATP-binding</keyword>
<dbReference type="SUPFAM" id="SSF56059">
    <property type="entry name" value="Glutathione synthetase ATP-binding domain-like"/>
    <property type="match status" value="1"/>
</dbReference>
<comment type="caution">
    <text evidence="3">The sequence shown here is derived from an EMBL/GenBank/DDBJ whole genome shotgun (WGS) entry which is preliminary data.</text>
</comment>
<name>A0A073K005_9BACI</name>
<keyword evidence="4" id="KW-1185">Reference proteome</keyword>
<accession>A0A073K005</accession>
<feature type="domain" description="ATP-grasp" evidence="2">
    <location>
        <begin position="111"/>
        <end position="285"/>
    </location>
</feature>
<gene>
    <name evidence="3" type="ORF">BAMA_14665</name>
</gene>
<dbReference type="GO" id="GO:0005524">
    <property type="term" value="F:ATP binding"/>
    <property type="evidence" value="ECO:0007669"/>
    <property type="project" value="UniProtKB-UniRule"/>
</dbReference>
<sequence>MKFNVLVFPCGSQTAIDINFALRHAVRINLYGASSVDDHGSYIYKNYIGNIPNISEENFFKQFNEVLKNNKIDFIIPTHDTVALHLKEHEMQLSATVIAADVDTVKTCRYKSLTYKKFMDHSFTPTIYDSPCSITKYPVFLKPDDGQGGKGTYIANNIKEVEFHINQSPKLLICEYLPGEEVSVDCFTDRHGLLRYISPRTRKRILAGISVSSTLIELTEDIQSIADTLNHHLSFRGYWFFQLKRDKLGNWKLLEISSRMAGTSSLTIGKDVNLALLSILDFANFDITIQPNEYSLEIDRAFINRYNIRIQYERVYIDLDDTLIINDRVNTQLLQFLYQCVNDKKELLLITKHEYDVQETLQKHKISPFLFQEIIHISINDKKYKYMKTDLPAIFIDNAFAERQEVRQQLNMHAFDVNNIECLIDWRG</sequence>
<organism evidence="3 4">
    <name type="scientific">Bacillus manliponensis</name>
    <dbReference type="NCBI Taxonomy" id="574376"/>
    <lineage>
        <taxon>Bacteria</taxon>
        <taxon>Bacillati</taxon>
        <taxon>Bacillota</taxon>
        <taxon>Bacilli</taxon>
        <taxon>Bacillales</taxon>
        <taxon>Bacillaceae</taxon>
        <taxon>Bacillus</taxon>
        <taxon>Bacillus cereus group</taxon>
    </lineage>
</organism>
<dbReference type="STRING" id="574376.BAMA_14665"/>
<evidence type="ECO:0000313" key="3">
    <source>
        <dbReference type="EMBL" id="KEK20649.1"/>
    </source>
</evidence>
<dbReference type="Pfam" id="PF15632">
    <property type="entry name" value="ATPgrasp_Ter"/>
    <property type="match status" value="1"/>
</dbReference>
<dbReference type="Gene3D" id="3.30.470.20">
    <property type="entry name" value="ATP-grasp fold, B domain"/>
    <property type="match status" value="1"/>
</dbReference>
<dbReference type="RefSeq" id="WP_034636911.1">
    <property type="nucleotide sequence ID" value="NZ_CBCSJC010000028.1"/>
</dbReference>
<evidence type="ECO:0000259" key="2">
    <source>
        <dbReference type="PROSITE" id="PS50975"/>
    </source>
</evidence>
<evidence type="ECO:0000313" key="4">
    <source>
        <dbReference type="Proteomes" id="UP000027822"/>
    </source>
</evidence>
<dbReference type="OrthoDB" id="9803907at2"/>